<evidence type="ECO:0000256" key="1">
    <source>
        <dbReference type="SAM" id="MobiDB-lite"/>
    </source>
</evidence>
<dbReference type="InterPro" id="IPR053793">
    <property type="entry name" value="PB1-like"/>
</dbReference>
<dbReference type="Gene3D" id="3.10.20.90">
    <property type="entry name" value="Phosphatidylinositol 3-kinase Catalytic Subunit, Chain A, domain 1"/>
    <property type="match status" value="1"/>
</dbReference>
<dbReference type="OrthoDB" id="1938580at2759"/>
<dbReference type="PANTHER" id="PTHR31066">
    <property type="entry name" value="OS05G0427100 PROTEIN-RELATED"/>
    <property type="match status" value="1"/>
</dbReference>
<dbReference type="SUPFAM" id="SSF54277">
    <property type="entry name" value="CAD &amp; PB1 domains"/>
    <property type="match status" value="1"/>
</dbReference>
<feature type="domain" description="PB1" evidence="2">
    <location>
        <begin position="214"/>
        <end position="310"/>
    </location>
</feature>
<evidence type="ECO:0000313" key="3">
    <source>
        <dbReference type="EMBL" id="KAJ0983678.1"/>
    </source>
</evidence>
<sequence>MPREVMTDYVSSLLNQLQDAKRISAKQKWERPMFMDNMVKKMERDLMFVNDIFFRLERWENDVKEALRVIARFLDDMLDDGLYEAKGLEFQLRSINRKVSDLKEHVTPPLHLPPLATDESKASSLPNTTRSPMADHHALQDFAFVGRNPGLPLHVSYVWQKSEEEARIISGTTGSNNTSTNPLPSNLNRLTNMADADSNSGDPLASDSAATGHRVRLMCSFGGRIIPRPHDHQLRYVGGDTRIVAIARHTSWPTLLSKLAKLSGFSPDSAPPTVKYQLPNEDLDALVSLTSDEDLDNMMDEYDRLLVLSSPSGPPPRLRLFLFPQGASTTSSSSSAAAFGSLLESSASKRDTWFVDALNGRAGSGLPPLERGRSEASSVISEVPDYLFGLDSNSDDPKPKSSDPSSPAIATSSPHYYSASSTMSSVPGMPDITPIKNKSEPSVQPVPNPVYYLQDPVPVYYVPTSMPVRPMPYGPVYGGPVYVGGPPGAFEYQGGLVYPPAAVGQVGGEVVAPPGVVGPEMRNIIGPTSHQFLKE</sequence>
<accession>A0A9D5D3Z9</accession>
<proteinExistence type="predicted"/>
<dbReference type="Proteomes" id="UP001085076">
    <property type="component" value="Miscellaneous, Linkage group lg02"/>
</dbReference>
<protein>
    <recommendedName>
        <fullName evidence="2">PB1 domain-containing protein</fullName>
    </recommendedName>
</protein>
<feature type="region of interest" description="Disordered" evidence="1">
    <location>
        <begin position="388"/>
        <end position="444"/>
    </location>
</feature>
<dbReference type="PROSITE" id="PS51745">
    <property type="entry name" value="PB1"/>
    <property type="match status" value="1"/>
</dbReference>
<evidence type="ECO:0000259" key="2">
    <source>
        <dbReference type="PROSITE" id="PS51745"/>
    </source>
</evidence>
<dbReference type="CDD" id="cd06410">
    <property type="entry name" value="PB1_UP2"/>
    <property type="match status" value="1"/>
</dbReference>
<dbReference type="InterPro" id="IPR000270">
    <property type="entry name" value="PB1_dom"/>
</dbReference>
<comment type="caution">
    <text evidence="3">The sequence shown here is derived from an EMBL/GenBank/DDBJ whole genome shotgun (WGS) entry which is preliminary data.</text>
</comment>
<organism evidence="3 4">
    <name type="scientific">Dioscorea zingiberensis</name>
    <dbReference type="NCBI Taxonomy" id="325984"/>
    <lineage>
        <taxon>Eukaryota</taxon>
        <taxon>Viridiplantae</taxon>
        <taxon>Streptophyta</taxon>
        <taxon>Embryophyta</taxon>
        <taxon>Tracheophyta</taxon>
        <taxon>Spermatophyta</taxon>
        <taxon>Magnoliopsida</taxon>
        <taxon>Liliopsida</taxon>
        <taxon>Dioscoreales</taxon>
        <taxon>Dioscoreaceae</taxon>
        <taxon>Dioscorea</taxon>
    </lineage>
</organism>
<evidence type="ECO:0000313" key="4">
    <source>
        <dbReference type="Proteomes" id="UP001085076"/>
    </source>
</evidence>
<name>A0A9D5D3Z9_9LILI</name>
<dbReference type="PANTHER" id="PTHR31066:SF33">
    <property type="entry name" value="OS07G0556300 PROTEIN"/>
    <property type="match status" value="1"/>
</dbReference>
<keyword evidence="4" id="KW-1185">Reference proteome</keyword>
<gene>
    <name evidence="3" type="ORF">J5N97_011933</name>
</gene>
<feature type="region of interest" description="Disordered" evidence="1">
    <location>
        <begin position="109"/>
        <end position="129"/>
    </location>
</feature>
<dbReference type="EMBL" id="JAGGNH010000002">
    <property type="protein sequence ID" value="KAJ0983678.1"/>
    <property type="molecule type" value="Genomic_DNA"/>
</dbReference>
<reference evidence="3" key="1">
    <citation type="submission" date="2021-03" db="EMBL/GenBank/DDBJ databases">
        <authorList>
            <person name="Li Z."/>
            <person name="Yang C."/>
        </authorList>
    </citation>
    <scope>NUCLEOTIDE SEQUENCE</scope>
    <source>
        <strain evidence="3">Dzin_1.0</strain>
        <tissue evidence="3">Leaf</tissue>
    </source>
</reference>
<dbReference type="InterPro" id="IPR053198">
    <property type="entry name" value="Gynoecium_Dev_Regulator"/>
</dbReference>
<dbReference type="SMART" id="SM00666">
    <property type="entry name" value="PB1"/>
    <property type="match status" value="1"/>
</dbReference>
<dbReference type="Pfam" id="PF00564">
    <property type="entry name" value="PB1"/>
    <property type="match status" value="1"/>
</dbReference>
<feature type="compositionally biased region" description="Polar residues" evidence="1">
    <location>
        <begin position="408"/>
        <end position="425"/>
    </location>
</feature>
<dbReference type="AlphaFoldDB" id="A0A9D5D3Z9"/>
<reference evidence="3" key="2">
    <citation type="journal article" date="2022" name="Hortic Res">
        <title>The genome of Dioscorea zingiberensis sheds light on the biosynthesis, origin and evolution of the medicinally important diosgenin saponins.</title>
        <authorList>
            <person name="Li Y."/>
            <person name="Tan C."/>
            <person name="Li Z."/>
            <person name="Guo J."/>
            <person name="Li S."/>
            <person name="Chen X."/>
            <person name="Wang C."/>
            <person name="Dai X."/>
            <person name="Yang H."/>
            <person name="Song W."/>
            <person name="Hou L."/>
            <person name="Xu J."/>
            <person name="Tong Z."/>
            <person name="Xu A."/>
            <person name="Yuan X."/>
            <person name="Wang W."/>
            <person name="Yang Q."/>
            <person name="Chen L."/>
            <person name="Sun Z."/>
            <person name="Wang K."/>
            <person name="Pan B."/>
            <person name="Chen J."/>
            <person name="Bao Y."/>
            <person name="Liu F."/>
            <person name="Qi X."/>
            <person name="Gang D.R."/>
            <person name="Wen J."/>
            <person name="Li J."/>
        </authorList>
    </citation>
    <scope>NUCLEOTIDE SEQUENCE</scope>
    <source>
        <strain evidence="3">Dzin_1.0</strain>
    </source>
</reference>